<dbReference type="InterPro" id="IPR009056">
    <property type="entry name" value="Cyt_c-like_dom"/>
</dbReference>
<evidence type="ECO:0000313" key="9">
    <source>
        <dbReference type="EMBL" id="RLQ23895.1"/>
    </source>
</evidence>
<dbReference type="AlphaFoldDB" id="A0A3L7E4D9"/>
<proteinExistence type="predicted"/>
<gene>
    <name evidence="9" type="ORF">DWB85_01355</name>
</gene>
<dbReference type="Proteomes" id="UP000265509">
    <property type="component" value="Unassembled WGS sequence"/>
</dbReference>
<dbReference type="Gene3D" id="1.10.760.10">
    <property type="entry name" value="Cytochrome c-like domain"/>
    <property type="match status" value="2"/>
</dbReference>
<evidence type="ECO:0000256" key="7">
    <source>
        <dbReference type="SAM" id="MobiDB-lite"/>
    </source>
</evidence>
<dbReference type="InterPro" id="IPR051395">
    <property type="entry name" value="Cytochrome_c_Peroxidase/MauG"/>
</dbReference>
<feature type="domain" description="Cytochrome c" evidence="8">
    <location>
        <begin position="291"/>
        <end position="461"/>
    </location>
</feature>
<dbReference type="InterPro" id="IPR004852">
    <property type="entry name" value="Di-haem_cyt_c_peroxidsae"/>
</dbReference>
<sequence length="497" mass="52731">MLCVGLFSTLAACSDGTDGIRPPATPDPEPPPVQPSLDEQLGQVIEDRGLTGDPSTGRELPSITDPLAQLGMKLFFSKSLSGPLDTACVSCHHPTMGGGDDLPLPIGVEAEFPDLLGPGRVHASWGHHFDGGPTVPRNAPTTFNIALWDQVLFHDGRVESLGKTPGANGDDGQGVRTPDSAFGTAAPDAENLTQAQALFPVTSVEEMRGQFAAGASNAELRAALTERLTTQEIANSWLDDFQLAFDSAAGGDELMTYQNISRALAAYENSQVFVDTPWKAYIQGDTDAISDSAKRGAILFHTTAEDDGASCVACHSGDFYTDEKFHVLAIPQIGRGKGDGATGDDDFGRFRETGEPADRYAFRTPTLLNVAVTGPWGHSGAYLELAAIVRHHVAVEDALAGFDYSLGGAQAGLQYDNAQANTTLALEQLRDQWQSGRSLLTQAELSDEQIDDLVSFLRALTDPCVEDRACVGKWVPEYGSGPDALQLNATNAAGDLL</sequence>
<dbReference type="GO" id="GO:0009055">
    <property type="term" value="F:electron transfer activity"/>
    <property type="evidence" value="ECO:0007669"/>
    <property type="project" value="InterPro"/>
</dbReference>
<dbReference type="PANTHER" id="PTHR30600">
    <property type="entry name" value="CYTOCHROME C PEROXIDASE-RELATED"/>
    <property type="match status" value="1"/>
</dbReference>
<comment type="subcellular location">
    <subcellularLocation>
        <location evidence="1">Cell envelope</location>
    </subcellularLocation>
</comment>
<dbReference type="EMBL" id="QRAN01000001">
    <property type="protein sequence ID" value="RLQ23895.1"/>
    <property type="molecule type" value="Genomic_DNA"/>
</dbReference>
<feature type="region of interest" description="Disordered" evidence="7">
    <location>
        <begin position="15"/>
        <end position="37"/>
    </location>
</feature>
<dbReference type="GO" id="GO:0004130">
    <property type="term" value="F:cytochrome-c peroxidase activity"/>
    <property type="evidence" value="ECO:0007669"/>
    <property type="project" value="TreeGrafter"/>
</dbReference>
<dbReference type="SUPFAM" id="SSF46626">
    <property type="entry name" value="Cytochrome c"/>
    <property type="match status" value="2"/>
</dbReference>
<evidence type="ECO:0000313" key="10">
    <source>
        <dbReference type="Proteomes" id="UP000265509"/>
    </source>
</evidence>
<evidence type="ECO:0000256" key="6">
    <source>
        <dbReference type="PROSITE-ProRule" id="PRU00433"/>
    </source>
</evidence>
<reference evidence="9 10" key="1">
    <citation type="submission" date="2018-07" db="EMBL/GenBank/DDBJ databases">
        <title>Halioglobus sp. genome submission.</title>
        <authorList>
            <person name="Ye M.-Q."/>
            <person name="Du Z.-J."/>
        </authorList>
    </citation>
    <scope>NUCLEOTIDE SEQUENCE [LARGE SCALE GENOMIC DNA]</scope>
    <source>
        <strain evidence="9 10">U0301</strain>
    </source>
</reference>
<evidence type="ECO:0000256" key="4">
    <source>
        <dbReference type="ARBA" id="ARBA00023002"/>
    </source>
</evidence>
<comment type="caution">
    <text evidence="9">The sequence shown here is derived from an EMBL/GenBank/DDBJ whole genome shotgun (WGS) entry which is preliminary data.</text>
</comment>
<keyword evidence="5 6" id="KW-0408">Iron</keyword>
<accession>A0A3L7E4D9</accession>
<evidence type="ECO:0000256" key="3">
    <source>
        <dbReference type="ARBA" id="ARBA00022723"/>
    </source>
</evidence>
<dbReference type="GO" id="GO:0046872">
    <property type="term" value="F:metal ion binding"/>
    <property type="evidence" value="ECO:0007669"/>
    <property type="project" value="UniProtKB-KW"/>
</dbReference>
<dbReference type="GO" id="GO:0030313">
    <property type="term" value="C:cell envelope"/>
    <property type="evidence" value="ECO:0007669"/>
    <property type="project" value="UniProtKB-SubCell"/>
</dbReference>
<dbReference type="Pfam" id="PF03150">
    <property type="entry name" value="CCP_MauG"/>
    <property type="match status" value="1"/>
</dbReference>
<dbReference type="GO" id="GO:0020037">
    <property type="term" value="F:heme binding"/>
    <property type="evidence" value="ECO:0007669"/>
    <property type="project" value="InterPro"/>
</dbReference>
<protein>
    <submittedName>
        <fullName evidence="9">Cytochrome-c peroxidase</fullName>
    </submittedName>
</protein>
<evidence type="ECO:0000259" key="8">
    <source>
        <dbReference type="PROSITE" id="PS51007"/>
    </source>
</evidence>
<keyword evidence="3 6" id="KW-0479">Metal-binding</keyword>
<name>A0A3L7E4D9_9GAMM</name>
<feature type="compositionally biased region" description="Pro residues" evidence="7">
    <location>
        <begin position="23"/>
        <end position="34"/>
    </location>
</feature>
<feature type="region of interest" description="Disordered" evidence="7">
    <location>
        <begin position="159"/>
        <end position="185"/>
    </location>
</feature>
<evidence type="ECO:0000256" key="5">
    <source>
        <dbReference type="ARBA" id="ARBA00023004"/>
    </source>
</evidence>
<organism evidence="9 10">
    <name type="scientific">Seongchinamella sediminis</name>
    <dbReference type="NCBI Taxonomy" id="2283635"/>
    <lineage>
        <taxon>Bacteria</taxon>
        <taxon>Pseudomonadati</taxon>
        <taxon>Pseudomonadota</taxon>
        <taxon>Gammaproteobacteria</taxon>
        <taxon>Cellvibrionales</taxon>
        <taxon>Halieaceae</taxon>
        <taxon>Seongchinamella</taxon>
    </lineage>
</organism>
<keyword evidence="9" id="KW-0575">Peroxidase</keyword>
<keyword evidence="4" id="KW-0560">Oxidoreductase</keyword>
<evidence type="ECO:0000256" key="2">
    <source>
        <dbReference type="ARBA" id="ARBA00022617"/>
    </source>
</evidence>
<evidence type="ECO:0000256" key="1">
    <source>
        <dbReference type="ARBA" id="ARBA00004196"/>
    </source>
</evidence>
<keyword evidence="2 6" id="KW-0349">Heme</keyword>
<dbReference type="PROSITE" id="PS51007">
    <property type="entry name" value="CYTC"/>
    <property type="match status" value="1"/>
</dbReference>
<dbReference type="OrthoDB" id="9805202at2"/>
<keyword evidence="10" id="KW-1185">Reference proteome</keyword>
<dbReference type="InterPro" id="IPR036909">
    <property type="entry name" value="Cyt_c-like_dom_sf"/>
</dbReference>